<evidence type="ECO:0000313" key="3">
    <source>
        <dbReference type="EMBL" id="SZF01783.1"/>
    </source>
</evidence>
<dbReference type="PANTHER" id="PTHR31840:SF1">
    <property type="entry name" value="COILED-COIL DOMAIN-CONTAINING PROTEIN 97"/>
    <property type="match status" value="1"/>
</dbReference>
<dbReference type="InterPro" id="IPR018613">
    <property type="entry name" value="Ccdc97-like"/>
</dbReference>
<dbReference type="PANTHER" id="PTHR31840">
    <property type="entry name" value="COILED-COIL DOMAIN-CONTAINING PROTEIN 97"/>
    <property type="match status" value="1"/>
</dbReference>
<proteinExistence type="predicted"/>
<dbReference type="EMBL" id="UNSH01000041">
    <property type="protein sequence ID" value="SZF01783.1"/>
    <property type="molecule type" value="Genomic_DNA"/>
</dbReference>
<sequence length="213" mass="24914">MKAPNAGSPTQRCSKPHLSISELEGNLKTREKSSASRCKNVKVKNRRKLYLDAHPSYFTSSDLELADPLLYDKCIRKFQTSVEREADGKQKGYSGVLEADLWRSEAKIAKIEKHQEDIATADASDRGYLQIATLDEDENNIETKEEGWDRWLYVMTLRFLDGEDEDFNYKEVDDSDEWDWVERREMEEAWFDAEEPEWLNEDIREEDTGIQDF</sequence>
<feature type="domain" description="CCD97-like C-terminal" evidence="2">
    <location>
        <begin position="45"/>
        <end position="135"/>
    </location>
</feature>
<gene>
    <name evidence="3" type="ORF">BLGHR1_12554</name>
</gene>
<dbReference type="InterPro" id="IPR040233">
    <property type="entry name" value="CCD97-like_C"/>
</dbReference>
<dbReference type="Proteomes" id="UP000275772">
    <property type="component" value="Unassembled WGS sequence"/>
</dbReference>
<evidence type="ECO:0000256" key="1">
    <source>
        <dbReference type="SAM" id="MobiDB-lite"/>
    </source>
</evidence>
<feature type="region of interest" description="Disordered" evidence="1">
    <location>
        <begin position="1"/>
        <end position="38"/>
    </location>
</feature>
<feature type="domain" description="CCD97-like C-terminal" evidence="2">
    <location>
        <begin position="137"/>
        <end position="194"/>
    </location>
</feature>
<dbReference type="Pfam" id="PF09747">
    <property type="entry name" value="CCD97-like_C"/>
    <property type="match status" value="2"/>
</dbReference>
<organism evidence="3 4">
    <name type="scientific">Blumeria hordei</name>
    <name type="common">Barley powdery mildew</name>
    <name type="synonym">Blumeria graminis f. sp. hordei</name>
    <dbReference type="NCBI Taxonomy" id="2867405"/>
    <lineage>
        <taxon>Eukaryota</taxon>
        <taxon>Fungi</taxon>
        <taxon>Dikarya</taxon>
        <taxon>Ascomycota</taxon>
        <taxon>Pezizomycotina</taxon>
        <taxon>Leotiomycetes</taxon>
        <taxon>Erysiphales</taxon>
        <taxon>Erysiphaceae</taxon>
        <taxon>Blumeria</taxon>
    </lineage>
</organism>
<dbReference type="AlphaFoldDB" id="A0A383UNA7"/>
<protein>
    <recommendedName>
        <fullName evidence="2">CCD97-like C-terminal domain-containing protein</fullName>
    </recommendedName>
</protein>
<evidence type="ECO:0000313" key="4">
    <source>
        <dbReference type="Proteomes" id="UP000275772"/>
    </source>
</evidence>
<evidence type="ECO:0000259" key="2">
    <source>
        <dbReference type="Pfam" id="PF09747"/>
    </source>
</evidence>
<feature type="compositionally biased region" description="Basic and acidic residues" evidence="1">
    <location>
        <begin position="25"/>
        <end position="34"/>
    </location>
</feature>
<reference evidence="3 4" key="1">
    <citation type="submission" date="2017-11" db="EMBL/GenBank/DDBJ databases">
        <authorList>
            <person name="Kracher B."/>
        </authorList>
    </citation>
    <scope>NUCLEOTIDE SEQUENCE [LARGE SCALE GENOMIC DNA]</scope>
    <source>
        <strain evidence="3 4">RACE1</strain>
    </source>
</reference>
<name>A0A383UNA7_BLUHO</name>
<accession>A0A383UNA7</accession>
<dbReference type="VEuPathDB" id="FungiDB:BLGHR1_12554"/>